<dbReference type="NCBIfam" id="NF006830">
    <property type="entry name" value="PRK09355.1"/>
    <property type="match status" value="1"/>
</dbReference>
<dbReference type="HAMAP" id="MF_00228">
    <property type="entry name" value="Thz_kinase"/>
    <property type="match status" value="1"/>
</dbReference>
<dbReference type="GO" id="GO:0004417">
    <property type="term" value="F:hydroxyethylthiazole kinase activity"/>
    <property type="evidence" value="ECO:0007669"/>
    <property type="project" value="UniProtKB-UniRule"/>
</dbReference>
<dbReference type="EC" id="2.7.1.50" evidence="11"/>
<evidence type="ECO:0000256" key="9">
    <source>
        <dbReference type="ARBA" id="ARBA00022842"/>
    </source>
</evidence>
<evidence type="ECO:0000256" key="3">
    <source>
        <dbReference type="ARBA" id="ARBA00004868"/>
    </source>
</evidence>
<dbReference type="AlphaFoldDB" id="A0A1I0FKL3"/>
<dbReference type="PRINTS" id="PR01099">
    <property type="entry name" value="HYETHTZKNASE"/>
</dbReference>
<dbReference type="InterPro" id="IPR000417">
    <property type="entry name" value="Hyethyz_kinase"/>
</dbReference>
<dbReference type="GO" id="GO:0009228">
    <property type="term" value="P:thiamine biosynthetic process"/>
    <property type="evidence" value="ECO:0007669"/>
    <property type="project" value="UniProtKB-KW"/>
</dbReference>
<gene>
    <name evidence="11" type="primary">thiM</name>
    <name evidence="12" type="ORF">SAMN04489758_12014</name>
</gene>
<dbReference type="OrthoDB" id="9778146at2"/>
<evidence type="ECO:0000256" key="8">
    <source>
        <dbReference type="ARBA" id="ARBA00022840"/>
    </source>
</evidence>
<dbReference type="InterPro" id="IPR029056">
    <property type="entry name" value="Ribokinase-like"/>
</dbReference>
<feature type="binding site" evidence="11">
    <location>
        <position position="177"/>
    </location>
    <ligand>
        <name>ATP</name>
        <dbReference type="ChEBI" id="CHEBI:30616"/>
    </ligand>
</feature>
<proteinExistence type="inferred from homology"/>
<dbReference type="CDD" id="cd01170">
    <property type="entry name" value="THZ_kinase"/>
    <property type="match status" value="1"/>
</dbReference>
<protein>
    <recommendedName>
        <fullName evidence="11">Hydroxyethylthiazole kinase</fullName>
        <ecNumber evidence="11">2.7.1.50</ecNumber>
    </recommendedName>
    <alternativeName>
        <fullName evidence="11">4-methyl-5-beta-hydroxyethylthiazole kinase</fullName>
        <shortName evidence="11">TH kinase</shortName>
        <shortName evidence="11">Thz kinase</shortName>
    </alternativeName>
</protein>
<evidence type="ECO:0000313" key="13">
    <source>
        <dbReference type="Proteomes" id="UP000198558"/>
    </source>
</evidence>
<comment type="cofactor">
    <cofactor evidence="2 11">
        <name>Mg(2+)</name>
        <dbReference type="ChEBI" id="CHEBI:18420"/>
    </cofactor>
</comment>
<reference evidence="13" key="1">
    <citation type="submission" date="2016-10" db="EMBL/GenBank/DDBJ databases">
        <authorList>
            <person name="Varghese N."/>
            <person name="Submissions S."/>
        </authorList>
    </citation>
    <scope>NUCLEOTIDE SEQUENCE [LARGE SCALE GENOMIC DNA]</scope>
    <source>
        <strain evidence="13">DSM 1551</strain>
    </source>
</reference>
<dbReference type="PIRSF" id="PIRSF000513">
    <property type="entry name" value="Thz_kinase"/>
    <property type="match status" value="1"/>
</dbReference>
<comment type="similarity">
    <text evidence="11">Belongs to the Thz kinase family.</text>
</comment>
<dbReference type="GO" id="GO:0000287">
    <property type="term" value="F:magnesium ion binding"/>
    <property type="evidence" value="ECO:0007669"/>
    <property type="project" value="UniProtKB-UniRule"/>
</dbReference>
<dbReference type="EMBL" id="FOIN01000020">
    <property type="protein sequence ID" value="SET58560.1"/>
    <property type="molecule type" value="Genomic_DNA"/>
</dbReference>
<dbReference type="RefSeq" id="WP_092354357.1">
    <property type="nucleotide sequence ID" value="NZ_FOIN01000020.1"/>
</dbReference>
<comment type="catalytic activity">
    <reaction evidence="1 11">
        <text>5-(2-hydroxyethyl)-4-methylthiazole + ATP = 4-methyl-5-(2-phosphooxyethyl)-thiazole + ADP + H(+)</text>
        <dbReference type="Rhea" id="RHEA:24212"/>
        <dbReference type="ChEBI" id="CHEBI:15378"/>
        <dbReference type="ChEBI" id="CHEBI:17957"/>
        <dbReference type="ChEBI" id="CHEBI:30616"/>
        <dbReference type="ChEBI" id="CHEBI:58296"/>
        <dbReference type="ChEBI" id="CHEBI:456216"/>
        <dbReference type="EC" id="2.7.1.50"/>
    </reaction>
</comment>
<dbReference type="GO" id="GO:0009229">
    <property type="term" value="P:thiamine diphosphate biosynthetic process"/>
    <property type="evidence" value="ECO:0007669"/>
    <property type="project" value="UniProtKB-UniRule"/>
</dbReference>
<name>A0A1I0FKL3_9FIRM</name>
<feature type="binding site" evidence="11">
    <location>
        <position position="48"/>
    </location>
    <ligand>
        <name>substrate</name>
    </ligand>
</feature>
<evidence type="ECO:0000256" key="7">
    <source>
        <dbReference type="ARBA" id="ARBA00022777"/>
    </source>
</evidence>
<keyword evidence="5 11" id="KW-0479">Metal-binding</keyword>
<comment type="pathway">
    <text evidence="3 11">Cofactor biosynthesis; thiamine diphosphate biosynthesis; 4-methyl-5-(2-phosphoethyl)-thiazole from 5-(2-hydroxyethyl)-4-methylthiazole: step 1/1.</text>
</comment>
<evidence type="ECO:0000256" key="11">
    <source>
        <dbReference type="HAMAP-Rule" id="MF_00228"/>
    </source>
</evidence>
<evidence type="ECO:0000313" key="12">
    <source>
        <dbReference type="EMBL" id="SET58560.1"/>
    </source>
</evidence>
<keyword evidence="4 11" id="KW-0808">Transferase</keyword>
<feature type="binding site" evidence="11">
    <location>
        <position position="124"/>
    </location>
    <ligand>
        <name>ATP</name>
        <dbReference type="ChEBI" id="CHEBI:30616"/>
    </ligand>
</feature>
<sequence>MFENILNEIKLRNNEIKLRNPLVHCITNYVTVNDCANAILAVNGSPIMADDINEVEDITTICNSLVINIGTLNERTITSMIAAGKMANNLNHPIIFDPVGAGASKFRTESAKKLLKNISFSVIRGNISEIKALAINTSTTQGVDASINDIVTKDNLDEVVKFAKKFSQETNAIIAITGAIDIIASKDKAYAIYNGCSTMSKITGTGCMLSAILGAFIAVGQSSLLETTAYTVALMGYCGELASQKIRNRDEGTSSFRTYLIDALSTIKYKDLKAGVKIDVL</sequence>
<dbReference type="GO" id="GO:0005524">
    <property type="term" value="F:ATP binding"/>
    <property type="evidence" value="ECO:0007669"/>
    <property type="project" value="UniProtKB-UniRule"/>
</dbReference>
<evidence type="ECO:0000256" key="4">
    <source>
        <dbReference type="ARBA" id="ARBA00022679"/>
    </source>
</evidence>
<evidence type="ECO:0000256" key="1">
    <source>
        <dbReference type="ARBA" id="ARBA00001771"/>
    </source>
</evidence>
<comment type="function">
    <text evidence="11">Catalyzes the phosphorylation of the hydroxyl group of 4-methyl-5-beta-hydroxyethylthiazole (THZ).</text>
</comment>
<evidence type="ECO:0000256" key="2">
    <source>
        <dbReference type="ARBA" id="ARBA00001946"/>
    </source>
</evidence>
<keyword evidence="13" id="KW-1185">Reference proteome</keyword>
<dbReference type="UniPathway" id="UPA00060">
    <property type="reaction ID" value="UER00139"/>
</dbReference>
<keyword evidence="6 11" id="KW-0547">Nucleotide-binding</keyword>
<evidence type="ECO:0000256" key="5">
    <source>
        <dbReference type="ARBA" id="ARBA00022723"/>
    </source>
</evidence>
<keyword evidence="7 11" id="KW-0418">Kinase</keyword>
<dbReference type="Pfam" id="PF02110">
    <property type="entry name" value="HK"/>
    <property type="match status" value="1"/>
</dbReference>
<keyword evidence="9 11" id="KW-0460">Magnesium</keyword>
<evidence type="ECO:0000256" key="10">
    <source>
        <dbReference type="ARBA" id="ARBA00022977"/>
    </source>
</evidence>
<accession>A0A1I0FKL3</accession>
<dbReference type="Proteomes" id="UP000198558">
    <property type="component" value="Unassembled WGS sequence"/>
</dbReference>
<keyword evidence="10 11" id="KW-0784">Thiamine biosynthesis</keyword>
<dbReference type="SUPFAM" id="SSF53613">
    <property type="entry name" value="Ribokinase-like"/>
    <property type="match status" value="1"/>
</dbReference>
<keyword evidence="8 11" id="KW-0067">ATP-binding</keyword>
<dbReference type="Gene3D" id="3.40.1190.20">
    <property type="match status" value="1"/>
</dbReference>
<evidence type="ECO:0000256" key="6">
    <source>
        <dbReference type="ARBA" id="ARBA00022741"/>
    </source>
</evidence>
<dbReference type="GeneID" id="78288652"/>
<feature type="binding site" evidence="11">
    <location>
        <position position="204"/>
    </location>
    <ligand>
        <name>substrate</name>
    </ligand>
</feature>
<organism evidence="12 13">
    <name type="scientific">Thomasclavelia cocleata</name>
    <dbReference type="NCBI Taxonomy" id="69824"/>
    <lineage>
        <taxon>Bacteria</taxon>
        <taxon>Bacillati</taxon>
        <taxon>Bacillota</taxon>
        <taxon>Erysipelotrichia</taxon>
        <taxon>Erysipelotrichales</taxon>
        <taxon>Coprobacillaceae</taxon>
        <taxon>Thomasclavelia</taxon>
    </lineage>
</organism>